<feature type="non-terminal residue" evidence="8">
    <location>
        <position position="1"/>
    </location>
</feature>
<sequence length="147" mass="15330">VSVLIPAHNEEHFVAKCIASVVATGWPTDRLEILVIDHQSTDATATVARAAGARVISAERGKKIGAVRNVGLATAQGEFVAFVDADCTVPRTWLSSGIDILRSDQRVGAVGGGPALAPEDGTWGGAMSRADSGFDWDRPRGNHAGDL</sequence>
<name>T0ZJ07_9ZZZZ</name>
<reference evidence="8" key="1">
    <citation type="submission" date="2013-08" db="EMBL/GenBank/DDBJ databases">
        <authorList>
            <person name="Mendez C."/>
            <person name="Richter M."/>
            <person name="Ferrer M."/>
            <person name="Sanchez J."/>
        </authorList>
    </citation>
    <scope>NUCLEOTIDE SEQUENCE</scope>
</reference>
<dbReference type="EMBL" id="AUZZ01010472">
    <property type="protein sequence ID" value="EQD29830.1"/>
    <property type="molecule type" value="Genomic_DNA"/>
</dbReference>
<reference evidence="8" key="2">
    <citation type="journal article" date="2014" name="ISME J.">
        <title>Microbial stratification in low pH oxic and suboxic macroscopic growths along an acid mine drainage.</title>
        <authorList>
            <person name="Mendez-Garcia C."/>
            <person name="Mesa V."/>
            <person name="Sprenger R.R."/>
            <person name="Richter M."/>
            <person name="Diez M.S."/>
            <person name="Solano J."/>
            <person name="Bargiela R."/>
            <person name="Golyshina O.V."/>
            <person name="Manteca A."/>
            <person name="Ramos J.L."/>
            <person name="Gallego J.R."/>
            <person name="Llorente I."/>
            <person name="Martins Dos Santos V.A."/>
            <person name="Jensen O.N."/>
            <person name="Pelaez A.I."/>
            <person name="Sanchez J."/>
            <person name="Ferrer M."/>
        </authorList>
    </citation>
    <scope>NUCLEOTIDE SEQUENCE</scope>
</reference>
<evidence type="ECO:0000256" key="6">
    <source>
        <dbReference type="SAM" id="MobiDB-lite"/>
    </source>
</evidence>
<dbReference type="AlphaFoldDB" id="T0ZJ07"/>
<dbReference type="PANTHER" id="PTHR43646">
    <property type="entry name" value="GLYCOSYLTRANSFERASE"/>
    <property type="match status" value="1"/>
</dbReference>
<protein>
    <submittedName>
        <fullName evidence="8">Glycosyl transferase, family 2 domain protein</fullName>
        <ecNumber evidence="8">2.-.-.-</ecNumber>
    </submittedName>
</protein>
<keyword evidence="4 8" id="KW-0808">Transferase</keyword>
<keyword evidence="2" id="KW-1003">Cell membrane</keyword>
<organism evidence="8">
    <name type="scientific">mine drainage metagenome</name>
    <dbReference type="NCBI Taxonomy" id="410659"/>
    <lineage>
        <taxon>unclassified sequences</taxon>
        <taxon>metagenomes</taxon>
        <taxon>ecological metagenomes</taxon>
    </lineage>
</organism>
<dbReference type="Pfam" id="PF00535">
    <property type="entry name" value="Glycos_transf_2"/>
    <property type="match status" value="1"/>
</dbReference>
<evidence type="ECO:0000313" key="8">
    <source>
        <dbReference type="EMBL" id="EQD29830.1"/>
    </source>
</evidence>
<keyword evidence="3" id="KW-0328">Glycosyltransferase</keyword>
<keyword evidence="5" id="KW-0472">Membrane</keyword>
<dbReference type="InterPro" id="IPR001173">
    <property type="entry name" value="Glyco_trans_2-like"/>
</dbReference>
<dbReference type="Gene3D" id="3.90.550.10">
    <property type="entry name" value="Spore Coat Polysaccharide Biosynthesis Protein SpsA, Chain A"/>
    <property type="match status" value="1"/>
</dbReference>
<evidence type="ECO:0000256" key="3">
    <source>
        <dbReference type="ARBA" id="ARBA00022676"/>
    </source>
</evidence>
<evidence type="ECO:0000256" key="1">
    <source>
        <dbReference type="ARBA" id="ARBA00004236"/>
    </source>
</evidence>
<evidence type="ECO:0000259" key="7">
    <source>
        <dbReference type="Pfam" id="PF00535"/>
    </source>
</evidence>
<feature type="domain" description="Glycosyltransferase 2-like" evidence="7">
    <location>
        <begin position="2"/>
        <end position="124"/>
    </location>
</feature>
<proteinExistence type="predicted"/>
<comment type="caution">
    <text evidence="8">The sequence shown here is derived from an EMBL/GenBank/DDBJ whole genome shotgun (WGS) entry which is preliminary data.</text>
</comment>
<dbReference type="CDD" id="cd00761">
    <property type="entry name" value="Glyco_tranf_GTA_type"/>
    <property type="match status" value="1"/>
</dbReference>
<dbReference type="EC" id="2.-.-.-" evidence="8"/>
<evidence type="ECO:0000256" key="2">
    <source>
        <dbReference type="ARBA" id="ARBA00022475"/>
    </source>
</evidence>
<evidence type="ECO:0000256" key="4">
    <source>
        <dbReference type="ARBA" id="ARBA00022679"/>
    </source>
</evidence>
<feature type="compositionally biased region" description="Basic and acidic residues" evidence="6">
    <location>
        <begin position="135"/>
        <end position="147"/>
    </location>
</feature>
<evidence type="ECO:0000256" key="5">
    <source>
        <dbReference type="ARBA" id="ARBA00023136"/>
    </source>
</evidence>
<comment type="subcellular location">
    <subcellularLocation>
        <location evidence="1">Cell membrane</location>
    </subcellularLocation>
</comment>
<dbReference type="PANTHER" id="PTHR43646:SF2">
    <property type="entry name" value="GLYCOSYLTRANSFERASE 2-LIKE DOMAIN-CONTAINING PROTEIN"/>
    <property type="match status" value="1"/>
</dbReference>
<gene>
    <name evidence="8" type="ORF">B2A_14422</name>
</gene>
<dbReference type="GO" id="GO:0005886">
    <property type="term" value="C:plasma membrane"/>
    <property type="evidence" value="ECO:0007669"/>
    <property type="project" value="UniProtKB-SubCell"/>
</dbReference>
<dbReference type="InterPro" id="IPR029044">
    <property type="entry name" value="Nucleotide-diphossugar_trans"/>
</dbReference>
<accession>T0ZJ07</accession>
<feature type="region of interest" description="Disordered" evidence="6">
    <location>
        <begin position="111"/>
        <end position="147"/>
    </location>
</feature>
<dbReference type="GO" id="GO:0016757">
    <property type="term" value="F:glycosyltransferase activity"/>
    <property type="evidence" value="ECO:0007669"/>
    <property type="project" value="UniProtKB-KW"/>
</dbReference>
<dbReference type="SUPFAM" id="SSF53448">
    <property type="entry name" value="Nucleotide-diphospho-sugar transferases"/>
    <property type="match status" value="1"/>
</dbReference>